<gene>
    <name evidence="4" type="ORF">SAMN05443244_0774</name>
</gene>
<dbReference type="Pfam" id="PF00563">
    <property type="entry name" value="EAL"/>
    <property type="match status" value="1"/>
</dbReference>
<dbReference type="SUPFAM" id="SSF55073">
    <property type="entry name" value="Nucleotide cyclase"/>
    <property type="match status" value="1"/>
</dbReference>
<sequence length="805" mass="88819">MESGLTGEEAIALFEDAPCAYIFTELTGKILRVNNTFANWVGQSKTALLMMNVQEVLTPASRVLYHTHYHPLLQRNGSVNGIALDFLQPNGTSFPVVVASVLKDATPLLAAHVSTTFVGIAERKRHEHQMLAMKRKADSLADLVRFSDRAIITTSSSLTVETWNTAATALFGDVLTSGIHVHQLMAAQEVGILSNTLQSAVPSVFETTMSPPHLWQVNAYPISEGLAIFFADITKERIWQRGLETAHERFSLATMATTEGIWDLDCASGSVFYSARWRSILGLPAKEFVGTMADWMGRLHQADEERAREAWKELRANADSNFEIELRHRHEDGSWRWILCRSLCQRDASGQPTRVTGSISDITARKIVDPLTNLHNRLSLLERLQSRIENKLLHDRCYALLFIDLDLFKRINDSLGHLKGDALLVEVGRRLEETVRLVPGSIVSRLGGDEFVVLLGDVTHEEDALTYASMLEYLLEIPIDCEGHEVFISASIGVAVGHPGDYTRAEQMLEDADVAMYAAKANGKAQSATFTKRMRSEATARLSDEAALRTAVTEHQFELFYQPSVHLSSGAVLGFEALIRWHHPSRELMLPAGFISLAEETGAILQIGRWALAEAIQQLASWRGDQLVSPTATIAVNLSAKQLNDPHLVVDICHLLKAAGLPAECLVLEVTESMLMDDAEGAVTILESIAREGIGLYIDDFGTGYSSLSYLHRYPFQCLKVDRSFIMRMEDHPQSVTLVSAIVALGSSLGMAVIAEGVETESQRLHLIRMGCQQAQGFLFSEALPADAIARMLSQDPSSQPYAPC</sequence>
<dbReference type="InterPro" id="IPR000160">
    <property type="entry name" value="GGDEF_dom"/>
</dbReference>
<reference evidence="4 5" key="1">
    <citation type="submission" date="2016-10" db="EMBL/GenBank/DDBJ databases">
        <authorList>
            <person name="de Groot N.N."/>
        </authorList>
    </citation>
    <scope>NUCLEOTIDE SEQUENCE [LARGE SCALE GENOMIC DNA]</scope>
    <source>
        <strain evidence="4 5">AB35.6</strain>
    </source>
</reference>
<evidence type="ECO:0000259" key="2">
    <source>
        <dbReference type="PROSITE" id="PS50883"/>
    </source>
</evidence>
<dbReference type="Pfam" id="PF13426">
    <property type="entry name" value="PAS_9"/>
    <property type="match status" value="1"/>
</dbReference>
<dbReference type="InterPro" id="IPR001633">
    <property type="entry name" value="EAL_dom"/>
</dbReference>
<name>A0A1H4JSW2_9BACT</name>
<dbReference type="InterPro" id="IPR000700">
    <property type="entry name" value="PAS-assoc_C"/>
</dbReference>
<dbReference type="InterPro" id="IPR013655">
    <property type="entry name" value="PAS_fold_3"/>
</dbReference>
<protein>
    <submittedName>
        <fullName evidence="4">PAS domain S-box-containing protein/diguanylate cyclase (GGDEF) domain-containing protein</fullName>
    </submittedName>
</protein>
<accession>A0A1H4JSW2</accession>
<dbReference type="InterPro" id="IPR052155">
    <property type="entry name" value="Biofilm_reg_signaling"/>
</dbReference>
<proteinExistence type="predicted"/>
<dbReference type="SMART" id="SM00091">
    <property type="entry name" value="PAS"/>
    <property type="match status" value="3"/>
</dbReference>
<dbReference type="CDD" id="cd01949">
    <property type="entry name" value="GGDEF"/>
    <property type="match status" value="1"/>
</dbReference>
<dbReference type="PROSITE" id="PS50887">
    <property type="entry name" value="GGDEF"/>
    <property type="match status" value="1"/>
</dbReference>
<dbReference type="Gene3D" id="3.20.20.450">
    <property type="entry name" value="EAL domain"/>
    <property type="match status" value="1"/>
</dbReference>
<dbReference type="PANTHER" id="PTHR44757">
    <property type="entry name" value="DIGUANYLATE CYCLASE DGCP"/>
    <property type="match status" value="1"/>
</dbReference>
<dbReference type="SMART" id="SM00267">
    <property type="entry name" value="GGDEF"/>
    <property type="match status" value="1"/>
</dbReference>
<dbReference type="InterPro" id="IPR000014">
    <property type="entry name" value="PAS"/>
</dbReference>
<dbReference type="NCBIfam" id="TIGR00254">
    <property type="entry name" value="GGDEF"/>
    <property type="match status" value="1"/>
</dbReference>
<feature type="domain" description="PAC" evidence="1">
    <location>
        <begin position="320"/>
        <end position="374"/>
    </location>
</feature>
<dbReference type="NCBIfam" id="TIGR00229">
    <property type="entry name" value="sensory_box"/>
    <property type="match status" value="2"/>
</dbReference>
<dbReference type="Gene3D" id="3.30.70.270">
    <property type="match status" value="1"/>
</dbReference>
<dbReference type="CDD" id="cd01948">
    <property type="entry name" value="EAL"/>
    <property type="match status" value="1"/>
</dbReference>
<dbReference type="InterPro" id="IPR035965">
    <property type="entry name" value="PAS-like_dom_sf"/>
</dbReference>
<dbReference type="AlphaFoldDB" id="A0A1H4JSW2"/>
<dbReference type="PANTHER" id="PTHR44757:SF2">
    <property type="entry name" value="BIOFILM ARCHITECTURE MAINTENANCE PROTEIN MBAA"/>
    <property type="match status" value="1"/>
</dbReference>
<organism evidence="4 5">
    <name type="scientific">Terriglobus roseus</name>
    <dbReference type="NCBI Taxonomy" id="392734"/>
    <lineage>
        <taxon>Bacteria</taxon>
        <taxon>Pseudomonadati</taxon>
        <taxon>Acidobacteriota</taxon>
        <taxon>Terriglobia</taxon>
        <taxon>Terriglobales</taxon>
        <taxon>Acidobacteriaceae</taxon>
        <taxon>Terriglobus</taxon>
    </lineage>
</organism>
<dbReference type="Pfam" id="PF00990">
    <property type="entry name" value="GGDEF"/>
    <property type="match status" value="1"/>
</dbReference>
<dbReference type="Pfam" id="PF08447">
    <property type="entry name" value="PAS_3"/>
    <property type="match status" value="1"/>
</dbReference>
<dbReference type="SMART" id="SM00052">
    <property type="entry name" value="EAL"/>
    <property type="match status" value="1"/>
</dbReference>
<dbReference type="EMBL" id="FNSD01000001">
    <property type="protein sequence ID" value="SEB48858.1"/>
    <property type="molecule type" value="Genomic_DNA"/>
</dbReference>
<dbReference type="InterPro" id="IPR029787">
    <property type="entry name" value="Nucleotide_cyclase"/>
</dbReference>
<feature type="domain" description="GGDEF" evidence="3">
    <location>
        <begin position="396"/>
        <end position="532"/>
    </location>
</feature>
<dbReference type="InterPro" id="IPR001610">
    <property type="entry name" value="PAC"/>
</dbReference>
<dbReference type="InterPro" id="IPR035919">
    <property type="entry name" value="EAL_sf"/>
</dbReference>
<dbReference type="SMART" id="SM00086">
    <property type="entry name" value="PAC"/>
    <property type="match status" value="1"/>
</dbReference>
<evidence type="ECO:0000259" key="1">
    <source>
        <dbReference type="PROSITE" id="PS50113"/>
    </source>
</evidence>
<evidence type="ECO:0000313" key="5">
    <source>
        <dbReference type="Proteomes" id="UP000182409"/>
    </source>
</evidence>
<feature type="domain" description="EAL" evidence="2">
    <location>
        <begin position="541"/>
        <end position="797"/>
    </location>
</feature>
<dbReference type="PROSITE" id="PS50113">
    <property type="entry name" value="PAC"/>
    <property type="match status" value="1"/>
</dbReference>
<dbReference type="SUPFAM" id="SSF55785">
    <property type="entry name" value="PYP-like sensor domain (PAS domain)"/>
    <property type="match status" value="2"/>
</dbReference>
<dbReference type="PROSITE" id="PS50883">
    <property type="entry name" value="EAL"/>
    <property type="match status" value="1"/>
</dbReference>
<dbReference type="Gene3D" id="3.30.450.20">
    <property type="entry name" value="PAS domain"/>
    <property type="match status" value="2"/>
</dbReference>
<dbReference type="Proteomes" id="UP000182409">
    <property type="component" value="Unassembled WGS sequence"/>
</dbReference>
<dbReference type="SUPFAM" id="SSF141868">
    <property type="entry name" value="EAL domain-like"/>
    <property type="match status" value="1"/>
</dbReference>
<dbReference type="CDD" id="cd00130">
    <property type="entry name" value="PAS"/>
    <property type="match status" value="1"/>
</dbReference>
<evidence type="ECO:0000313" key="4">
    <source>
        <dbReference type="EMBL" id="SEB48858.1"/>
    </source>
</evidence>
<evidence type="ECO:0000259" key="3">
    <source>
        <dbReference type="PROSITE" id="PS50887"/>
    </source>
</evidence>
<dbReference type="InterPro" id="IPR043128">
    <property type="entry name" value="Rev_trsase/Diguanyl_cyclase"/>
</dbReference>